<dbReference type="PANTHER" id="PTHR40115:SF1">
    <property type="entry name" value="INNER MEMBRANE PROTEIN WITH PEPSY TM HELIX"/>
    <property type="match status" value="1"/>
</dbReference>
<evidence type="ECO:0000313" key="2">
    <source>
        <dbReference type="EMBL" id="MBU8876970.1"/>
    </source>
</evidence>
<dbReference type="InterPro" id="IPR032307">
    <property type="entry name" value="PepSY_TM-like_2"/>
</dbReference>
<comment type="caution">
    <text evidence="2">The sequence shown here is derived from an EMBL/GenBank/DDBJ whole genome shotgun (WGS) entry which is preliminary data.</text>
</comment>
<evidence type="ECO:0000313" key="3">
    <source>
        <dbReference type="Proteomes" id="UP000727907"/>
    </source>
</evidence>
<feature type="transmembrane region" description="Helical" evidence="1">
    <location>
        <begin position="28"/>
        <end position="47"/>
    </location>
</feature>
<dbReference type="Proteomes" id="UP000727907">
    <property type="component" value="Unassembled WGS sequence"/>
</dbReference>
<keyword evidence="1" id="KW-1133">Transmembrane helix</keyword>
<keyword evidence="1" id="KW-0812">Transmembrane</keyword>
<dbReference type="Pfam" id="PF16357">
    <property type="entry name" value="PepSY_TM_like_2"/>
    <property type="match status" value="1"/>
</dbReference>
<accession>A0ABS6IRK1</accession>
<dbReference type="RefSeq" id="WP_216966286.1">
    <property type="nucleotide sequence ID" value="NZ_JAHOPB010000003.1"/>
</dbReference>
<name>A0ABS6IRK1_9HYPH</name>
<dbReference type="EMBL" id="JAHOPB010000003">
    <property type="protein sequence ID" value="MBU8876970.1"/>
    <property type="molecule type" value="Genomic_DNA"/>
</dbReference>
<reference evidence="2 3" key="1">
    <citation type="submission" date="2021-06" db="EMBL/GenBank/DDBJ databases">
        <authorList>
            <person name="Lee D.H."/>
        </authorList>
    </citation>
    <scope>NUCLEOTIDE SEQUENCE [LARGE SCALE GENOMIC DNA]</scope>
    <source>
        <strain evidence="2 3">MMS21-HV4-11</strain>
    </source>
</reference>
<feature type="transmembrane region" description="Helical" evidence="1">
    <location>
        <begin position="209"/>
        <end position="230"/>
    </location>
</feature>
<proteinExistence type="predicted"/>
<evidence type="ECO:0000256" key="1">
    <source>
        <dbReference type="SAM" id="Phobius"/>
    </source>
</evidence>
<keyword evidence="3" id="KW-1185">Reference proteome</keyword>
<feature type="transmembrane region" description="Helical" evidence="1">
    <location>
        <begin position="179"/>
        <end position="202"/>
    </location>
</feature>
<dbReference type="PANTHER" id="PTHR40115">
    <property type="entry name" value="INNER MEMBRANE PROTEIN WITH PEPSY TM HELIX"/>
    <property type="match status" value="1"/>
</dbReference>
<organism evidence="2 3">
    <name type="scientific">Reyranella humidisoli</name>
    <dbReference type="NCBI Taxonomy" id="2849149"/>
    <lineage>
        <taxon>Bacteria</taxon>
        <taxon>Pseudomonadati</taxon>
        <taxon>Pseudomonadota</taxon>
        <taxon>Alphaproteobacteria</taxon>
        <taxon>Hyphomicrobiales</taxon>
        <taxon>Reyranellaceae</taxon>
        <taxon>Reyranella</taxon>
    </lineage>
</organism>
<gene>
    <name evidence="2" type="ORF">KQ910_24570</name>
</gene>
<sequence>MAVATAAGANRVNRRLTFVRWVRKTHGWFGLWGALLGLMFGLSGIWLNHRSVMKLELPDQKQVNAQIALPDPAPANIAAMSQWLKDTLKIDRGPNLARVERARAVPWTERTPGGGGAGEGAARPLQQPERWVMNFGGPNHLVQAEYWVGNKSLSVRTTQNGFIATLVNLHKGTAMPVPWILLIDTLAGSMIFLSVSGVILWWETHRKRAVGITIFAVAVAATVALAISPLEL</sequence>
<keyword evidence="1" id="KW-0472">Membrane</keyword>
<protein>
    <submittedName>
        <fullName evidence="2">PepSY-associated TM helix domain-containing protein</fullName>
    </submittedName>
</protein>